<accession>A0A6M4IKC4</accession>
<keyword evidence="4" id="KW-1185">Reference proteome</keyword>
<evidence type="ECO:0000256" key="1">
    <source>
        <dbReference type="SAM" id="SignalP"/>
    </source>
</evidence>
<organism evidence="3 4">
    <name type="scientific">Gemmatimonas groenlandica</name>
    <dbReference type="NCBI Taxonomy" id="2732249"/>
    <lineage>
        <taxon>Bacteria</taxon>
        <taxon>Pseudomonadati</taxon>
        <taxon>Gemmatimonadota</taxon>
        <taxon>Gemmatimonadia</taxon>
        <taxon>Gemmatimonadales</taxon>
        <taxon>Gemmatimonadaceae</taxon>
        <taxon>Gemmatimonas</taxon>
    </lineage>
</organism>
<sequence>MKWSALAAAFTAALLSVMPAQASAQSIACAMGSSLCVGYEITDYTTTGLSLRVWNASPSIQQARIESIALWNIGGISGALHDWSASNDVTVDNAGAGWSYGTPSGWISGPVSTPSLSAKTGTNGGIVGQAGSAGGGTRWQTANANVNDPSAFLTFRFTYTGAPALLANNVLFGFRAKSLEPTVDDAASYKCDPTSTNCALVECQGTNCAHYTAIVPEPQTIALVATGLLGLIAVSRRRRNQ</sequence>
<feature type="chain" id="PRO_5027039833" evidence="1">
    <location>
        <begin position="23"/>
        <end position="241"/>
    </location>
</feature>
<evidence type="ECO:0000313" key="4">
    <source>
        <dbReference type="Proteomes" id="UP000500938"/>
    </source>
</evidence>
<feature type="domain" description="Ice-binding protein C-terminal" evidence="2">
    <location>
        <begin position="215"/>
        <end position="237"/>
    </location>
</feature>
<dbReference type="KEGG" id="ggr:HKW67_01665"/>
<keyword evidence="1" id="KW-0732">Signal</keyword>
<feature type="signal peptide" evidence="1">
    <location>
        <begin position="1"/>
        <end position="22"/>
    </location>
</feature>
<proteinExistence type="predicted"/>
<dbReference type="Proteomes" id="UP000500938">
    <property type="component" value="Chromosome"/>
</dbReference>
<evidence type="ECO:0000313" key="3">
    <source>
        <dbReference type="EMBL" id="QJR34318.1"/>
    </source>
</evidence>
<reference evidence="3 4" key="1">
    <citation type="submission" date="2020-05" db="EMBL/GenBank/DDBJ databases">
        <title>Complete genome sequence of Gemmatimonas greenlandica TET16.</title>
        <authorList>
            <person name="Zeng Y."/>
        </authorList>
    </citation>
    <scope>NUCLEOTIDE SEQUENCE [LARGE SCALE GENOMIC DNA]</scope>
    <source>
        <strain evidence="3 4">TET16</strain>
    </source>
</reference>
<dbReference type="AlphaFoldDB" id="A0A6M4IKC4"/>
<dbReference type="Pfam" id="PF07589">
    <property type="entry name" value="PEP-CTERM"/>
    <property type="match status" value="1"/>
</dbReference>
<dbReference type="EMBL" id="CP053085">
    <property type="protein sequence ID" value="QJR34318.1"/>
    <property type="molecule type" value="Genomic_DNA"/>
</dbReference>
<dbReference type="InterPro" id="IPR013424">
    <property type="entry name" value="Ice-binding_C"/>
</dbReference>
<dbReference type="NCBIfam" id="TIGR02595">
    <property type="entry name" value="PEP_CTERM"/>
    <property type="match status" value="1"/>
</dbReference>
<name>A0A6M4IKC4_9BACT</name>
<evidence type="ECO:0000259" key="2">
    <source>
        <dbReference type="Pfam" id="PF07589"/>
    </source>
</evidence>
<protein>
    <submittedName>
        <fullName evidence="3">PEP-CTERM sorting domain-containing protein</fullName>
    </submittedName>
</protein>
<dbReference type="RefSeq" id="WP_171223744.1">
    <property type="nucleotide sequence ID" value="NZ_CP053085.1"/>
</dbReference>
<gene>
    <name evidence="3" type="ORF">HKW67_01665</name>
</gene>